<organism evidence="2 3">
    <name type="scientific">Liparis tanakae</name>
    <name type="common">Tanaka's snailfish</name>
    <dbReference type="NCBI Taxonomy" id="230148"/>
    <lineage>
        <taxon>Eukaryota</taxon>
        <taxon>Metazoa</taxon>
        <taxon>Chordata</taxon>
        <taxon>Craniata</taxon>
        <taxon>Vertebrata</taxon>
        <taxon>Euteleostomi</taxon>
        <taxon>Actinopterygii</taxon>
        <taxon>Neopterygii</taxon>
        <taxon>Teleostei</taxon>
        <taxon>Neoteleostei</taxon>
        <taxon>Acanthomorphata</taxon>
        <taxon>Eupercaria</taxon>
        <taxon>Perciformes</taxon>
        <taxon>Cottioidei</taxon>
        <taxon>Cottales</taxon>
        <taxon>Liparidae</taxon>
        <taxon>Liparis</taxon>
    </lineage>
</organism>
<accession>A0A4Z2E927</accession>
<keyword evidence="3" id="KW-1185">Reference proteome</keyword>
<protein>
    <submittedName>
        <fullName evidence="2">Putative surface-exposed virulence protein BigA</fullName>
    </submittedName>
</protein>
<name>A0A4Z2E927_9TELE</name>
<dbReference type="Proteomes" id="UP000314294">
    <property type="component" value="Unassembled WGS sequence"/>
</dbReference>
<evidence type="ECO:0000313" key="3">
    <source>
        <dbReference type="Proteomes" id="UP000314294"/>
    </source>
</evidence>
<gene>
    <name evidence="2" type="primary">bigA_1</name>
    <name evidence="2" type="ORF">EYF80_064678</name>
</gene>
<dbReference type="EMBL" id="SRLO01013215">
    <property type="protein sequence ID" value="TNN25193.1"/>
    <property type="molecule type" value="Genomic_DNA"/>
</dbReference>
<comment type="caution">
    <text evidence="2">The sequence shown here is derived from an EMBL/GenBank/DDBJ whole genome shotgun (WGS) entry which is preliminary data.</text>
</comment>
<evidence type="ECO:0000256" key="1">
    <source>
        <dbReference type="SAM" id="MobiDB-lite"/>
    </source>
</evidence>
<dbReference type="AlphaFoldDB" id="A0A4Z2E927"/>
<feature type="region of interest" description="Disordered" evidence="1">
    <location>
        <begin position="72"/>
        <end position="207"/>
    </location>
</feature>
<evidence type="ECO:0000313" key="2">
    <source>
        <dbReference type="EMBL" id="TNN25193.1"/>
    </source>
</evidence>
<proteinExistence type="predicted"/>
<sequence length="207" mass="22894">MSWALTDSSMQRRTQSWYWSRSGSRSQKILKASHTVSWHTETRVTSMWSQVEVLEVVVDRLLHRLLGAELDSAGKQDAPSPPSHSGVSALKKPSGERRWTGDRQAGPPRRTGDRQAGPPRRTGDRQQGPPRRTGDRQQGPPRRTGDRQAGPPRRTGDRQAGPPRRTGDRQAGLPRRTGPLQACRRSRASAEGKPVLDSTDHSGTFTG</sequence>
<reference evidence="2 3" key="1">
    <citation type="submission" date="2019-03" db="EMBL/GenBank/DDBJ databases">
        <title>First draft genome of Liparis tanakae, snailfish: a comprehensive survey of snailfish specific genes.</title>
        <authorList>
            <person name="Kim W."/>
            <person name="Song I."/>
            <person name="Jeong J.-H."/>
            <person name="Kim D."/>
            <person name="Kim S."/>
            <person name="Ryu S."/>
            <person name="Song J.Y."/>
            <person name="Lee S.K."/>
        </authorList>
    </citation>
    <scope>NUCLEOTIDE SEQUENCE [LARGE SCALE GENOMIC DNA]</scope>
    <source>
        <tissue evidence="2">Muscle</tissue>
    </source>
</reference>